<comment type="caution">
    <text evidence="2">The sequence shown here is derived from an EMBL/GenBank/DDBJ whole genome shotgun (WGS) entry which is preliminary data.</text>
</comment>
<dbReference type="SUPFAM" id="SSF47336">
    <property type="entry name" value="ACP-like"/>
    <property type="match status" value="1"/>
</dbReference>
<sequence length="73" mass="8529">MEKEKKMELLEEMLEMDAGTLREDMILSEMDEWDSLSMLSLIVLIDEEFGKTIDSTDIRKLVTVKDILDIMCQ</sequence>
<dbReference type="Pfam" id="PF00550">
    <property type="entry name" value="PP-binding"/>
    <property type="match status" value="1"/>
</dbReference>
<gene>
    <name evidence="2" type="ORF">D5281_08730</name>
</gene>
<reference evidence="2" key="1">
    <citation type="submission" date="2018-09" db="EMBL/GenBank/DDBJ databases">
        <title>Murine metabolic-syndrome-specific gut microbial biobank.</title>
        <authorList>
            <person name="Liu C."/>
        </authorList>
    </citation>
    <scope>NUCLEOTIDE SEQUENCE</scope>
    <source>
        <strain evidence="2">D42-62</strain>
    </source>
</reference>
<dbReference type="AlphaFoldDB" id="A0A9X5BF81"/>
<evidence type="ECO:0000259" key="1">
    <source>
        <dbReference type="Pfam" id="PF00550"/>
    </source>
</evidence>
<feature type="domain" description="Carrier" evidence="1">
    <location>
        <begin position="8"/>
        <end position="69"/>
    </location>
</feature>
<protein>
    <submittedName>
        <fullName evidence="2">Acyl carrier protein</fullName>
    </submittedName>
</protein>
<dbReference type="InterPro" id="IPR036736">
    <property type="entry name" value="ACP-like_sf"/>
</dbReference>
<dbReference type="EMBL" id="QZDT01000011">
    <property type="protein sequence ID" value="NBJ92675.1"/>
    <property type="molecule type" value="Genomic_DNA"/>
</dbReference>
<name>A0A9X5BF81_9FIRM</name>
<dbReference type="RefSeq" id="WP_160559766.1">
    <property type="nucleotide sequence ID" value="NZ_QZDT01000011.1"/>
</dbReference>
<evidence type="ECO:0000313" key="3">
    <source>
        <dbReference type="Proteomes" id="UP001154420"/>
    </source>
</evidence>
<evidence type="ECO:0000313" key="2">
    <source>
        <dbReference type="EMBL" id="NBJ92675.1"/>
    </source>
</evidence>
<keyword evidence="3" id="KW-1185">Reference proteome</keyword>
<dbReference type="OrthoDB" id="5326335at2"/>
<organism evidence="2 3">
    <name type="scientific">Parablautia muri</name>
    <dbReference type="NCBI Taxonomy" id="2320879"/>
    <lineage>
        <taxon>Bacteria</taxon>
        <taxon>Bacillati</taxon>
        <taxon>Bacillota</taxon>
        <taxon>Clostridia</taxon>
        <taxon>Lachnospirales</taxon>
        <taxon>Lachnospiraceae</taxon>
        <taxon>Parablautia</taxon>
    </lineage>
</organism>
<dbReference type="InterPro" id="IPR009081">
    <property type="entry name" value="PP-bd_ACP"/>
</dbReference>
<dbReference type="Proteomes" id="UP001154420">
    <property type="component" value="Unassembled WGS sequence"/>
</dbReference>
<dbReference type="Gene3D" id="1.10.1200.10">
    <property type="entry name" value="ACP-like"/>
    <property type="match status" value="1"/>
</dbReference>
<accession>A0A9X5BF81</accession>
<proteinExistence type="predicted"/>